<name>A0A0A9ATS7_ARUDO</name>
<feature type="transmembrane region" description="Helical" evidence="1">
    <location>
        <begin position="26"/>
        <end position="50"/>
    </location>
</feature>
<dbReference type="EMBL" id="GBRH01245560">
    <property type="protein sequence ID" value="JAD52335.1"/>
    <property type="molecule type" value="Transcribed_RNA"/>
</dbReference>
<keyword evidence="1" id="KW-0812">Transmembrane</keyword>
<reference evidence="2" key="2">
    <citation type="journal article" date="2015" name="Data Brief">
        <title>Shoot transcriptome of the giant reed, Arundo donax.</title>
        <authorList>
            <person name="Barrero R.A."/>
            <person name="Guerrero F.D."/>
            <person name="Moolhuijzen P."/>
            <person name="Goolsby J.A."/>
            <person name="Tidwell J."/>
            <person name="Bellgard S.E."/>
            <person name="Bellgard M.I."/>
        </authorList>
    </citation>
    <scope>NUCLEOTIDE SEQUENCE</scope>
    <source>
        <tissue evidence="2">Shoot tissue taken approximately 20 cm above the soil surface</tissue>
    </source>
</reference>
<organism evidence="2">
    <name type="scientific">Arundo donax</name>
    <name type="common">Giant reed</name>
    <name type="synonym">Donax arundinaceus</name>
    <dbReference type="NCBI Taxonomy" id="35708"/>
    <lineage>
        <taxon>Eukaryota</taxon>
        <taxon>Viridiplantae</taxon>
        <taxon>Streptophyta</taxon>
        <taxon>Embryophyta</taxon>
        <taxon>Tracheophyta</taxon>
        <taxon>Spermatophyta</taxon>
        <taxon>Magnoliopsida</taxon>
        <taxon>Liliopsida</taxon>
        <taxon>Poales</taxon>
        <taxon>Poaceae</taxon>
        <taxon>PACMAD clade</taxon>
        <taxon>Arundinoideae</taxon>
        <taxon>Arundineae</taxon>
        <taxon>Arundo</taxon>
    </lineage>
</organism>
<protein>
    <submittedName>
        <fullName evidence="2">Uncharacterized protein</fullName>
    </submittedName>
</protein>
<evidence type="ECO:0000313" key="2">
    <source>
        <dbReference type="EMBL" id="JAD52335.1"/>
    </source>
</evidence>
<proteinExistence type="predicted"/>
<keyword evidence="1" id="KW-0472">Membrane</keyword>
<accession>A0A0A9ATS7</accession>
<dbReference type="AlphaFoldDB" id="A0A0A9ATS7"/>
<evidence type="ECO:0000256" key="1">
    <source>
        <dbReference type="SAM" id="Phobius"/>
    </source>
</evidence>
<reference evidence="2" key="1">
    <citation type="submission" date="2014-09" db="EMBL/GenBank/DDBJ databases">
        <authorList>
            <person name="Magalhaes I.L.F."/>
            <person name="Oliveira U."/>
            <person name="Santos F.R."/>
            <person name="Vidigal T.H.D.A."/>
            <person name="Brescovit A.D."/>
            <person name="Santos A.J."/>
        </authorList>
    </citation>
    <scope>NUCLEOTIDE SEQUENCE</scope>
    <source>
        <tissue evidence="2">Shoot tissue taken approximately 20 cm above the soil surface</tissue>
    </source>
</reference>
<keyword evidence="1" id="KW-1133">Transmembrane helix</keyword>
<sequence>MIPFLPLLDAFLCYPWNWIFHSNHSMLIMCLVIYAVSILLSYLIINYLMLR</sequence>